<dbReference type="Gramene" id="MELO3C029604.2.1">
    <property type="protein sequence ID" value="MELO3C029604.2.1"/>
    <property type="gene ID" value="MELO3C029604.2"/>
</dbReference>
<feature type="region of interest" description="Disordered" evidence="1">
    <location>
        <begin position="88"/>
        <end position="108"/>
    </location>
</feature>
<protein>
    <submittedName>
        <fullName evidence="2">Uncharacterized protein</fullName>
    </submittedName>
</protein>
<sequence>MNQNYEDLSVFVNRHLKYVISNACSQDICYKQKGTDYIIPLAVGEHFHLQWTDTTRYTGLCDCSILIVTAISQLAVVLTVYYPSSTVGSTSLQHKRQPKIGAEDFPGSSSSPFAYQKPGVTSLSLLWGPLFLSQA</sequence>
<proteinExistence type="predicted"/>
<reference evidence="2" key="1">
    <citation type="submission" date="2023-03" db="UniProtKB">
        <authorList>
            <consortium name="EnsemblPlants"/>
        </authorList>
    </citation>
    <scope>IDENTIFICATION</scope>
</reference>
<dbReference type="AlphaFoldDB" id="A0A9I9E6U0"/>
<evidence type="ECO:0000313" key="2">
    <source>
        <dbReference type="EnsemblPlants" id="MELO3C029604.2.1"/>
    </source>
</evidence>
<evidence type="ECO:0000256" key="1">
    <source>
        <dbReference type="SAM" id="MobiDB-lite"/>
    </source>
</evidence>
<name>A0A9I9E6U0_CUCME</name>
<dbReference type="EnsemblPlants" id="MELO3C029604.2.1">
    <property type="protein sequence ID" value="MELO3C029604.2.1"/>
    <property type="gene ID" value="MELO3C029604.2"/>
</dbReference>
<organism evidence="2">
    <name type="scientific">Cucumis melo</name>
    <name type="common">Muskmelon</name>
    <dbReference type="NCBI Taxonomy" id="3656"/>
    <lineage>
        <taxon>Eukaryota</taxon>
        <taxon>Viridiplantae</taxon>
        <taxon>Streptophyta</taxon>
        <taxon>Embryophyta</taxon>
        <taxon>Tracheophyta</taxon>
        <taxon>Spermatophyta</taxon>
        <taxon>Magnoliopsida</taxon>
        <taxon>eudicotyledons</taxon>
        <taxon>Gunneridae</taxon>
        <taxon>Pentapetalae</taxon>
        <taxon>rosids</taxon>
        <taxon>fabids</taxon>
        <taxon>Cucurbitales</taxon>
        <taxon>Cucurbitaceae</taxon>
        <taxon>Benincaseae</taxon>
        <taxon>Cucumis</taxon>
    </lineage>
</organism>
<accession>A0A9I9E6U0</accession>